<evidence type="ECO:0000256" key="2">
    <source>
        <dbReference type="ARBA" id="ARBA00022746"/>
    </source>
</evidence>
<evidence type="ECO:0000256" key="3">
    <source>
        <dbReference type="ARBA" id="ARBA00023002"/>
    </source>
</evidence>
<dbReference type="NCBIfam" id="TIGR02734">
    <property type="entry name" value="crtI_fam"/>
    <property type="match status" value="1"/>
</dbReference>
<dbReference type="InterPro" id="IPR002937">
    <property type="entry name" value="Amino_oxidase"/>
</dbReference>
<evidence type="ECO:0000256" key="4">
    <source>
        <dbReference type="RuleBase" id="RU362075"/>
    </source>
</evidence>
<sequence>MSGQTAVVIGGGIAGLATAALLAREGYGVTLLEQNAAVGGRAGSWEHDGFRFDTGPSWYLMPEVFDHFFRLMGTSTAEQLDLVTLDPGYRVFSEDGRPPLDILADGAANRAVFEREERGAGAALDRYLAGAAETYRLAVDRFLYSTFADLRPLLAGDLVRRLPRLARLLLEPLDRYAAGFVRDVRLRQVLGYPAVFLGTSPDRAPSMYHLMSHLDLDDGVRYPLGGFAALIDRIAALAADAGARLQTGARVVAIRTTDSSPRPRASGVDYRDASGALHSIDADVVVSGADLHHTETVLLPEALRTHPEKTWERRDPGPGVVLAMLGVRGRLPQLTHHNLFFTTDWKANFETIYGPDPGIPDPASLYVCMPSETDPDVAPEGHENLFVLIPVPADVSLGAGGMNGAGDRAIERAADAAIAQISAWAGIPDLADRIVVRRTVGPEDFATEFNAWSGGALGPAHTLRQSAFFRPGNASKKVDGLLYAGCSTIPGIGLPMCLISAELVLKRLRGDGGAGPLPEPLPAPQAERVP</sequence>
<organism evidence="6 7">
    <name type="scientific">Leifsonia soli</name>
    <dbReference type="NCBI Taxonomy" id="582665"/>
    <lineage>
        <taxon>Bacteria</taxon>
        <taxon>Bacillati</taxon>
        <taxon>Actinomycetota</taxon>
        <taxon>Actinomycetes</taxon>
        <taxon>Micrococcales</taxon>
        <taxon>Microbacteriaceae</taxon>
        <taxon>Leifsonia</taxon>
    </lineage>
</organism>
<dbReference type="PANTHER" id="PTHR43734">
    <property type="entry name" value="PHYTOENE DESATURASE"/>
    <property type="match status" value="1"/>
</dbReference>
<gene>
    <name evidence="6" type="ORF">BJ963_001389</name>
</gene>
<evidence type="ECO:0000256" key="1">
    <source>
        <dbReference type="ARBA" id="ARBA00004829"/>
    </source>
</evidence>
<dbReference type="RefSeq" id="WP_179455542.1">
    <property type="nucleotide sequence ID" value="NZ_BAAAPX010000001.1"/>
</dbReference>
<keyword evidence="7" id="KW-1185">Reference proteome</keyword>
<comment type="similarity">
    <text evidence="4">Belongs to the carotenoid/retinoid oxidoreductase family.</text>
</comment>
<comment type="caution">
    <text evidence="6">The sequence shown here is derived from an EMBL/GenBank/DDBJ whole genome shotgun (WGS) entry which is preliminary data.</text>
</comment>
<dbReference type="Pfam" id="PF01593">
    <property type="entry name" value="Amino_oxidase"/>
    <property type="match status" value="1"/>
</dbReference>
<protein>
    <submittedName>
        <fullName evidence="6">Phytoene desaturase</fullName>
    </submittedName>
</protein>
<dbReference type="Gene3D" id="3.50.50.60">
    <property type="entry name" value="FAD/NAD(P)-binding domain"/>
    <property type="match status" value="2"/>
</dbReference>
<dbReference type="SUPFAM" id="SSF51905">
    <property type="entry name" value="FAD/NAD(P)-binding domain"/>
    <property type="match status" value="1"/>
</dbReference>
<evidence type="ECO:0000313" key="7">
    <source>
        <dbReference type="Proteomes" id="UP000589620"/>
    </source>
</evidence>
<evidence type="ECO:0000313" key="6">
    <source>
        <dbReference type="EMBL" id="NYD73870.1"/>
    </source>
</evidence>
<dbReference type="AlphaFoldDB" id="A0A852SZL0"/>
<reference evidence="6 7" key="1">
    <citation type="submission" date="2020-07" db="EMBL/GenBank/DDBJ databases">
        <title>Sequencing the genomes of 1000 actinobacteria strains.</title>
        <authorList>
            <person name="Klenk H.-P."/>
        </authorList>
    </citation>
    <scope>NUCLEOTIDE SEQUENCE [LARGE SCALE GENOMIC DNA]</scope>
    <source>
        <strain evidence="6 7">DSM 23871</strain>
    </source>
</reference>
<dbReference type="EMBL" id="JACCBJ010000001">
    <property type="protein sequence ID" value="NYD73870.1"/>
    <property type="molecule type" value="Genomic_DNA"/>
</dbReference>
<keyword evidence="2 4" id="KW-0125">Carotenoid biosynthesis</keyword>
<feature type="domain" description="Amine oxidase" evidence="5">
    <location>
        <begin position="13"/>
        <end position="502"/>
    </location>
</feature>
<accession>A0A852SZL0</accession>
<keyword evidence="3 4" id="KW-0560">Oxidoreductase</keyword>
<dbReference type="InterPro" id="IPR014105">
    <property type="entry name" value="Carotenoid/retinoid_OxRdtase"/>
</dbReference>
<dbReference type="InterPro" id="IPR036188">
    <property type="entry name" value="FAD/NAD-bd_sf"/>
</dbReference>
<proteinExistence type="inferred from homology"/>
<dbReference type="Proteomes" id="UP000589620">
    <property type="component" value="Unassembled WGS sequence"/>
</dbReference>
<comment type="pathway">
    <text evidence="1 4">Carotenoid biosynthesis.</text>
</comment>
<dbReference type="GO" id="GO:0016117">
    <property type="term" value="P:carotenoid biosynthetic process"/>
    <property type="evidence" value="ECO:0007669"/>
    <property type="project" value="UniProtKB-KW"/>
</dbReference>
<name>A0A852SZL0_9MICO</name>
<evidence type="ECO:0000259" key="5">
    <source>
        <dbReference type="Pfam" id="PF01593"/>
    </source>
</evidence>
<dbReference type="PANTHER" id="PTHR43734:SF1">
    <property type="entry name" value="PHYTOENE DESATURASE"/>
    <property type="match status" value="1"/>
</dbReference>
<dbReference type="GO" id="GO:0016491">
    <property type="term" value="F:oxidoreductase activity"/>
    <property type="evidence" value="ECO:0007669"/>
    <property type="project" value="UniProtKB-KW"/>
</dbReference>